<gene>
    <name evidence="1" type="ORF">D5086_031189</name>
</gene>
<name>A0ACC4AQP0_POPAL</name>
<evidence type="ECO:0000313" key="1">
    <source>
        <dbReference type="EMBL" id="KAL3568538.1"/>
    </source>
</evidence>
<dbReference type="Proteomes" id="UP000309997">
    <property type="component" value="Unassembled WGS sequence"/>
</dbReference>
<dbReference type="EMBL" id="RCHU02000017">
    <property type="protein sequence ID" value="KAL3568538.1"/>
    <property type="molecule type" value="Genomic_DNA"/>
</dbReference>
<keyword evidence="2" id="KW-1185">Reference proteome</keyword>
<protein>
    <submittedName>
        <fullName evidence="1">Uncharacterized protein</fullName>
    </submittedName>
</protein>
<comment type="caution">
    <text evidence="1">The sequence shown here is derived from an EMBL/GenBank/DDBJ whole genome shotgun (WGS) entry which is preliminary data.</text>
</comment>
<accession>A0ACC4AQP0</accession>
<reference evidence="1 2" key="1">
    <citation type="journal article" date="2024" name="Plant Biotechnol. J.">
        <title>Genome and CRISPR/Cas9 system of a widespread forest tree (Populus alba) in the world.</title>
        <authorList>
            <person name="Liu Y.J."/>
            <person name="Jiang P.F."/>
            <person name="Han X.M."/>
            <person name="Li X.Y."/>
            <person name="Wang H.M."/>
            <person name="Wang Y.J."/>
            <person name="Wang X.X."/>
            <person name="Zeng Q.Y."/>
        </authorList>
    </citation>
    <scope>NUCLEOTIDE SEQUENCE [LARGE SCALE GENOMIC DNA]</scope>
    <source>
        <strain evidence="2">cv. PAL-ZL1</strain>
    </source>
</reference>
<evidence type="ECO:0000313" key="2">
    <source>
        <dbReference type="Proteomes" id="UP000309997"/>
    </source>
</evidence>
<sequence>MSPRTAEHMTWHQTHDVVDGVMVHPSDGKAWKRFNSVHPDFSAESRNVRLGLCTDGFNPFGSFAAPYSCWPVIITVYNLPPGMCMRSEFMFLSTVIPGPSSPGRNIDVCLRPDFPAYGMLSGWSTHGKLACPYCMENNKAFTLANGGKASFFYCHRRFLPLNHRFRKNRKDFFVGRVEKDVASPRLSGEELHHVVSEYGDIVFGLQSGKQKFPGFGLTHNWVKRSIFWELPYWKTNLLRHNLDVMHIEKNVFENIFNTVMDVKGKTKDNMKARLDIALYCNRKNMELVYDESRVAKPRASFVLEKNAQLLVYKWLKSLRFPDGHASNISRLVNIEDCRLYGMKSHDCHMFMQTLIPLAFRDLLQKGIWDALTEISHFFRDICSSKMNVEHIEMLQTNIIETLCKLEMIFPPSFFDSMEHLPIHLPFEAKAGGPVQYRWMYPFERYLFNLKKKVKNKAHVEASISKAYIVEEISTFISYYFEPHLRTRINRVPRYDDGGEVPSSGNLSIFSNTGRPTPKNVVYQMGRSAPKSLSSLSLGPERKVRCYNGYFVNGYVFHTEEYGQGRKTYNYGVCVKGSTSSQLEVDYYGRLEEVIELQYHSEQNKVFLFKCYWYDTTDRGIRVDLHHGLVEINSKARLRNINDVFVFAKQCQQVYYTYTLSFRKDRSRVDWFSVLKTKPRGRVEVVQDENEDTRHMHSKGGMIKLGGNQKHMVGLAP</sequence>
<proteinExistence type="predicted"/>
<organism evidence="1 2">
    <name type="scientific">Populus alba</name>
    <name type="common">White poplar</name>
    <dbReference type="NCBI Taxonomy" id="43335"/>
    <lineage>
        <taxon>Eukaryota</taxon>
        <taxon>Viridiplantae</taxon>
        <taxon>Streptophyta</taxon>
        <taxon>Embryophyta</taxon>
        <taxon>Tracheophyta</taxon>
        <taxon>Spermatophyta</taxon>
        <taxon>Magnoliopsida</taxon>
        <taxon>eudicotyledons</taxon>
        <taxon>Gunneridae</taxon>
        <taxon>Pentapetalae</taxon>
        <taxon>rosids</taxon>
        <taxon>fabids</taxon>
        <taxon>Malpighiales</taxon>
        <taxon>Salicaceae</taxon>
        <taxon>Saliceae</taxon>
        <taxon>Populus</taxon>
    </lineage>
</organism>